<reference evidence="2" key="1">
    <citation type="journal article" date="2015" name="Nature">
        <title>Complex archaea that bridge the gap between prokaryotes and eukaryotes.</title>
        <authorList>
            <person name="Spang A."/>
            <person name="Saw J.H."/>
            <person name="Jorgensen S.L."/>
            <person name="Zaremba-Niedzwiedzka K."/>
            <person name="Martijn J."/>
            <person name="Lind A.E."/>
            <person name="van Eijk R."/>
            <person name="Schleper C."/>
            <person name="Guy L."/>
            <person name="Ettema T.J."/>
        </authorList>
    </citation>
    <scope>NUCLEOTIDE SEQUENCE</scope>
</reference>
<dbReference type="EMBL" id="LAZR01024295">
    <property type="protein sequence ID" value="KKL75633.1"/>
    <property type="molecule type" value="Genomic_DNA"/>
</dbReference>
<dbReference type="AlphaFoldDB" id="A0A0F9ENF0"/>
<feature type="region of interest" description="Disordered" evidence="1">
    <location>
        <begin position="59"/>
        <end position="85"/>
    </location>
</feature>
<accession>A0A0F9ENF0</accession>
<protein>
    <submittedName>
        <fullName evidence="2">Uncharacterized protein</fullName>
    </submittedName>
</protein>
<evidence type="ECO:0000256" key="1">
    <source>
        <dbReference type="SAM" id="MobiDB-lite"/>
    </source>
</evidence>
<name>A0A0F9ENF0_9ZZZZ</name>
<proteinExistence type="predicted"/>
<comment type="caution">
    <text evidence="2">The sequence shown here is derived from an EMBL/GenBank/DDBJ whole genome shotgun (WGS) entry which is preliminary data.</text>
</comment>
<sequence length="116" mass="13262">MELSAIQRKRLQEIATEAKEIVGGCLHPDGRPMTFAELEEECIEVGDLLTSAMLQRRVTERQPPQQPPGCPTCGRQTNLNPDEEPRVLQTDRGEVEWMEPTYHCRHCRRSFFPSLG</sequence>
<organism evidence="2">
    <name type="scientific">marine sediment metagenome</name>
    <dbReference type="NCBI Taxonomy" id="412755"/>
    <lineage>
        <taxon>unclassified sequences</taxon>
        <taxon>metagenomes</taxon>
        <taxon>ecological metagenomes</taxon>
    </lineage>
</organism>
<evidence type="ECO:0000313" key="2">
    <source>
        <dbReference type="EMBL" id="KKL75633.1"/>
    </source>
</evidence>
<gene>
    <name evidence="2" type="ORF">LCGC14_2052950</name>
</gene>